<protein>
    <submittedName>
        <fullName evidence="2">Uncharacterized protein</fullName>
    </submittedName>
</protein>
<dbReference type="Proteomes" id="UP000524246">
    <property type="component" value="Unassembled WGS sequence"/>
</dbReference>
<accession>A0A7X9FSL8</accession>
<evidence type="ECO:0000313" key="3">
    <source>
        <dbReference type="Proteomes" id="UP000524246"/>
    </source>
</evidence>
<dbReference type="Gene3D" id="3.90.1720.10">
    <property type="entry name" value="endopeptidase domain like (from Nostoc punctiforme)"/>
    <property type="match status" value="1"/>
</dbReference>
<gene>
    <name evidence="2" type="ORF">GYA55_10080</name>
</gene>
<feature type="region of interest" description="Disordered" evidence="1">
    <location>
        <begin position="13"/>
        <end position="32"/>
    </location>
</feature>
<proteinExistence type="predicted"/>
<sequence length="246" mass="27598">MDGKLATAILREGGGQEYPDSRVPRPGTRERDNVRRQELIQTRGILTADSAMNLGISDRGDALARNAEQLTEGKLRGANWCLRYVRFAIERTTGLNRNERAGMAIQSVEKFRHNPSFKEILVQSREDLKKLPRGTVVITANPRGGAGHAQIMLGNGKAASDFRHGLCIYRNASEFYAFYPIGTSSIPIAALSQENSPGNIPNLDSWAKSFLCESLILQLWYANQKRQEEQRNQEERRKKDLKVVSV</sequence>
<dbReference type="EMBL" id="JAAZON010000456">
    <property type="protein sequence ID" value="NMC63499.1"/>
    <property type="molecule type" value="Genomic_DNA"/>
</dbReference>
<evidence type="ECO:0000256" key="1">
    <source>
        <dbReference type="SAM" id="MobiDB-lite"/>
    </source>
</evidence>
<feature type="compositionally biased region" description="Basic and acidic residues" evidence="1">
    <location>
        <begin position="19"/>
        <end position="32"/>
    </location>
</feature>
<evidence type="ECO:0000313" key="2">
    <source>
        <dbReference type="EMBL" id="NMC63499.1"/>
    </source>
</evidence>
<organism evidence="2 3">
    <name type="scientific">SAR324 cluster bacterium</name>
    <dbReference type="NCBI Taxonomy" id="2024889"/>
    <lineage>
        <taxon>Bacteria</taxon>
        <taxon>Deltaproteobacteria</taxon>
        <taxon>SAR324 cluster</taxon>
    </lineage>
</organism>
<reference evidence="2 3" key="1">
    <citation type="journal article" date="2020" name="Biotechnol. Biofuels">
        <title>New insights from the biogas microbiome by comprehensive genome-resolved metagenomics of nearly 1600 species originating from multiple anaerobic digesters.</title>
        <authorList>
            <person name="Campanaro S."/>
            <person name="Treu L."/>
            <person name="Rodriguez-R L.M."/>
            <person name="Kovalovszki A."/>
            <person name="Ziels R.M."/>
            <person name="Maus I."/>
            <person name="Zhu X."/>
            <person name="Kougias P.G."/>
            <person name="Basile A."/>
            <person name="Luo G."/>
            <person name="Schluter A."/>
            <person name="Konstantinidis K.T."/>
            <person name="Angelidaki I."/>
        </authorList>
    </citation>
    <scope>NUCLEOTIDE SEQUENCE [LARGE SCALE GENOMIC DNA]</scope>
    <source>
        <strain evidence="2">AS27yjCOA_65</strain>
    </source>
</reference>
<comment type="caution">
    <text evidence="2">The sequence shown here is derived from an EMBL/GenBank/DDBJ whole genome shotgun (WGS) entry which is preliminary data.</text>
</comment>
<feature type="region of interest" description="Disordered" evidence="1">
    <location>
        <begin position="227"/>
        <end position="246"/>
    </location>
</feature>
<name>A0A7X9FSL8_9DELT</name>
<dbReference type="AlphaFoldDB" id="A0A7X9FSL8"/>